<accession>A0A2T3A419</accession>
<proteinExistence type="predicted"/>
<dbReference type="Proteomes" id="UP000241462">
    <property type="component" value="Unassembled WGS sequence"/>
</dbReference>
<name>A0A2T3A419_9PEZI</name>
<protein>
    <submittedName>
        <fullName evidence="1">Uncharacterized protein</fullName>
    </submittedName>
</protein>
<evidence type="ECO:0000313" key="1">
    <source>
        <dbReference type="EMBL" id="PSR82454.1"/>
    </source>
</evidence>
<reference evidence="1 2" key="1">
    <citation type="journal article" date="2018" name="Mycol. Prog.">
        <title>Coniella lustricola, a new species from submerged detritus.</title>
        <authorList>
            <person name="Raudabaugh D.B."/>
            <person name="Iturriaga T."/>
            <person name="Carver A."/>
            <person name="Mondo S."/>
            <person name="Pangilinan J."/>
            <person name="Lipzen A."/>
            <person name="He G."/>
            <person name="Amirebrahimi M."/>
            <person name="Grigoriev I.V."/>
            <person name="Miller A.N."/>
        </authorList>
    </citation>
    <scope>NUCLEOTIDE SEQUENCE [LARGE SCALE GENOMIC DNA]</scope>
    <source>
        <strain evidence="1 2">B22-T-1</strain>
    </source>
</reference>
<dbReference type="AlphaFoldDB" id="A0A2T3A419"/>
<sequence length="157" mass="16416">MIGCWSREKGRFCACHRVMVEGGRVAMSKTHRRKDEMTAASSSCITGLGTTEAAAPPLSHLPGQQPIGEAPVLAGRRPKLGGWPGPWPAWEKGSTAVELAGFAGTCAVEGAGSGSSASAGCCREGACHVFSLQVSRASGFAADETHDSARPRVYYFF</sequence>
<gene>
    <name evidence="1" type="ORF">BD289DRAFT_14297</name>
</gene>
<organism evidence="1 2">
    <name type="scientific">Coniella lustricola</name>
    <dbReference type="NCBI Taxonomy" id="2025994"/>
    <lineage>
        <taxon>Eukaryota</taxon>
        <taxon>Fungi</taxon>
        <taxon>Dikarya</taxon>
        <taxon>Ascomycota</taxon>
        <taxon>Pezizomycotina</taxon>
        <taxon>Sordariomycetes</taxon>
        <taxon>Sordariomycetidae</taxon>
        <taxon>Diaporthales</taxon>
        <taxon>Schizoparmaceae</taxon>
        <taxon>Coniella</taxon>
    </lineage>
</organism>
<evidence type="ECO:0000313" key="2">
    <source>
        <dbReference type="Proteomes" id="UP000241462"/>
    </source>
</evidence>
<dbReference type="InParanoid" id="A0A2T3A419"/>
<dbReference type="EMBL" id="KZ678477">
    <property type="protein sequence ID" value="PSR82454.1"/>
    <property type="molecule type" value="Genomic_DNA"/>
</dbReference>
<keyword evidence="2" id="KW-1185">Reference proteome</keyword>